<sequence>MKKALIACAATFLLAGCEHLDSAMSTTSSVLDQTGDILSGDLRGLGESKPATLTQIWNDWQQNEVTAKDKWDNQTLVIPGIVTRITKTGDVVYQNQIAVIFSDPTNPKCKGQGLTRDDLMVNEKKISGLKKGDRITVTGVLGTTESKWSDGEECWFSFDKAKITLANK</sequence>
<dbReference type="RefSeq" id="WP_164486484.1">
    <property type="nucleotide sequence ID" value="NZ_CP027753.1"/>
</dbReference>
<dbReference type="EMBL" id="CP027753">
    <property type="protein sequence ID" value="AZE48594.1"/>
    <property type="molecule type" value="Genomic_DNA"/>
</dbReference>
<organism evidence="1 2">
    <name type="scientific">Pseudomonas chlororaphis</name>
    <dbReference type="NCBI Taxonomy" id="587753"/>
    <lineage>
        <taxon>Bacteria</taxon>
        <taxon>Pseudomonadati</taxon>
        <taxon>Pseudomonadota</taxon>
        <taxon>Gammaproteobacteria</taxon>
        <taxon>Pseudomonadales</taxon>
        <taxon>Pseudomonadaceae</taxon>
        <taxon>Pseudomonas</taxon>
    </lineage>
</organism>
<accession>A0A3G7TN98</accession>
<keyword evidence="1" id="KW-0449">Lipoprotein</keyword>
<name>A0A3G7TN98_9PSED</name>
<dbReference type="Proteomes" id="UP000268048">
    <property type="component" value="Chromosome"/>
</dbReference>
<reference evidence="1 2" key="1">
    <citation type="submission" date="2018-03" db="EMBL/GenBank/DDBJ databases">
        <title>Diversity of phytobeneficial traits revealed by whole-genome analysis of worldwide-isolated phenazine-producing Pseudomonas spp.</title>
        <authorList>
            <person name="Biessy A."/>
            <person name="Novinscak A."/>
            <person name="Blom J."/>
            <person name="Leger G."/>
            <person name="Thomashow L.S."/>
            <person name="Cazorla F.M."/>
            <person name="Josic D."/>
            <person name="Filion M."/>
        </authorList>
    </citation>
    <scope>NUCLEOTIDE SEQUENCE [LARGE SCALE GENOMIC DNA]</scope>
    <source>
        <strain evidence="1 2">B25</strain>
    </source>
</reference>
<evidence type="ECO:0000313" key="1">
    <source>
        <dbReference type="EMBL" id="AZE48594.1"/>
    </source>
</evidence>
<gene>
    <name evidence="1" type="ORF">C4K04_2922</name>
</gene>
<evidence type="ECO:0000313" key="2">
    <source>
        <dbReference type="Proteomes" id="UP000268048"/>
    </source>
</evidence>
<protein>
    <submittedName>
        <fullName evidence="1">Lipoprotein, putative</fullName>
    </submittedName>
</protein>
<dbReference type="AlphaFoldDB" id="A0A3G7TN98"/>
<dbReference type="PROSITE" id="PS51257">
    <property type="entry name" value="PROKAR_LIPOPROTEIN"/>
    <property type="match status" value="1"/>
</dbReference>
<proteinExistence type="predicted"/>